<proteinExistence type="predicted"/>
<dbReference type="GeneID" id="90539949"/>
<organism evidence="1 2">
    <name type="scientific">Vairimorpha necatrix</name>
    <dbReference type="NCBI Taxonomy" id="6039"/>
    <lineage>
        <taxon>Eukaryota</taxon>
        <taxon>Fungi</taxon>
        <taxon>Fungi incertae sedis</taxon>
        <taxon>Microsporidia</taxon>
        <taxon>Nosematidae</taxon>
        <taxon>Vairimorpha</taxon>
    </lineage>
</organism>
<dbReference type="RefSeq" id="XP_065328290.1">
    <property type="nucleotide sequence ID" value="XM_065472218.1"/>
</dbReference>
<keyword evidence="2" id="KW-1185">Reference proteome</keyword>
<dbReference type="KEGG" id="vnx:VNE69_01084"/>
<protein>
    <submittedName>
        <fullName evidence="1">Uncharacterized protein</fullName>
    </submittedName>
</protein>
<dbReference type="EMBL" id="CP142726">
    <property type="protein sequence ID" value="WUR02145.1"/>
    <property type="molecule type" value="Genomic_DNA"/>
</dbReference>
<evidence type="ECO:0000313" key="2">
    <source>
        <dbReference type="Proteomes" id="UP001334084"/>
    </source>
</evidence>
<reference evidence="1" key="1">
    <citation type="journal article" date="2024" name="BMC Genomics">
        <title>Functional annotation of a divergent genome using sequence and structure-based similarity.</title>
        <authorList>
            <person name="Svedberg D."/>
            <person name="Winiger R.R."/>
            <person name="Berg A."/>
            <person name="Sharma H."/>
            <person name="Tellgren-Roth C."/>
            <person name="Debrunner-Vossbrinck B.A."/>
            <person name="Vossbrinck C.R."/>
            <person name="Barandun J."/>
        </authorList>
    </citation>
    <scope>NUCLEOTIDE SEQUENCE</scope>
    <source>
        <strain evidence="1">Illinois isolate</strain>
    </source>
</reference>
<name>A0AAX4J828_9MICR</name>
<sequence>MLKIKLSAIYSEEKKIRENITKYSIKEGILFYNTKRICKINCKSVISCNRLFVYRTNKIEEYEIKKRKNYLRQECKFEKIFHTENIQRCKVIKSTDSTIHDTNNEDIELFSNCENFYNFSDYFFLLKINNLTLYNSSTNNKSHFFYLNGKIHFIYKSYLVTYPCNDVIYKYKIKKNINFIDIYYESINNKPKSIYKMFLIINLFENLEINILNKETINFIHEICLYKPELFNFINFDLFNISDIVDLYRKLDKKELKNFINFDKLSFKDMKKIVLFDEKYTISYIEKCIEENKEWEIVKIIKIFKDTKEMKSIINLLMRKRCFYLLSKIFKLEKHPIMKIEECVMKSYKLKCQIKFLDNLLKNK</sequence>
<dbReference type="AlphaFoldDB" id="A0AAX4J828"/>
<evidence type="ECO:0000313" key="1">
    <source>
        <dbReference type="EMBL" id="WUR02145.1"/>
    </source>
</evidence>
<dbReference type="Proteomes" id="UP001334084">
    <property type="component" value="Chromosome 1"/>
</dbReference>
<accession>A0AAX4J828</accession>
<gene>
    <name evidence="1" type="ORF">VNE69_01084</name>
</gene>